<evidence type="ECO:0000256" key="1">
    <source>
        <dbReference type="SAM" id="MobiDB-lite"/>
    </source>
</evidence>
<dbReference type="Proteomes" id="UP001054889">
    <property type="component" value="Unassembled WGS sequence"/>
</dbReference>
<evidence type="ECO:0000259" key="3">
    <source>
        <dbReference type="Pfam" id="PF20235"/>
    </source>
</evidence>
<comment type="caution">
    <text evidence="4">The sequence shown here is derived from an EMBL/GenBank/DDBJ whole genome shotgun (WGS) entry which is preliminary data.</text>
</comment>
<feature type="domain" description="PIR2-like helical" evidence="3">
    <location>
        <begin position="19"/>
        <end position="175"/>
    </location>
</feature>
<dbReference type="InterPro" id="IPR046527">
    <property type="entry name" value="PIR2-like_helical"/>
</dbReference>
<reference evidence="4" key="1">
    <citation type="journal article" date="2018" name="DNA Res.">
        <title>Multiple hybrid de novo genome assembly of finger millet, an orphan allotetraploid crop.</title>
        <authorList>
            <person name="Hatakeyama M."/>
            <person name="Aluri S."/>
            <person name="Balachadran M.T."/>
            <person name="Sivarajan S.R."/>
            <person name="Patrignani A."/>
            <person name="Gruter S."/>
            <person name="Poveda L."/>
            <person name="Shimizu-Inatsugi R."/>
            <person name="Baeten J."/>
            <person name="Francoijs K.J."/>
            <person name="Nataraja K.N."/>
            <person name="Reddy Y.A.N."/>
            <person name="Phadnis S."/>
            <person name="Ravikumar R.L."/>
            <person name="Schlapbach R."/>
            <person name="Sreeman S.M."/>
            <person name="Shimizu K.K."/>
        </authorList>
    </citation>
    <scope>NUCLEOTIDE SEQUENCE</scope>
</reference>
<feature type="domain" description="DUF3615" evidence="2">
    <location>
        <begin position="363"/>
        <end position="433"/>
    </location>
</feature>
<dbReference type="EMBL" id="BQKI01000006">
    <property type="protein sequence ID" value="GJM96460.1"/>
    <property type="molecule type" value="Genomic_DNA"/>
</dbReference>
<evidence type="ECO:0000313" key="5">
    <source>
        <dbReference type="Proteomes" id="UP001054889"/>
    </source>
</evidence>
<dbReference type="Pfam" id="PF20235">
    <property type="entry name" value="PIR2-like_helical"/>
    <property type="match status" value="2"/>
</dbReference>
<evidence type="ECO:0000259" key="2">
    <source>
        <dbReference type="Pfam" id="PF12274"/>
    </source>
</evidence>
<dbReference type="AlphaFoldDB" id="A0AAV5CEE0"/>
<gene>
    <name evidence="4" type="primary">ga13299</name>
    <name evidence="4" type="ORF">PR202_ga13299</name>
</gene>
<accession>A0AAV5CEE0</accession>
<protein>
    <submittedName>
        <fullName evidence="4">Uncharacterized protein</fullName>
    </submittedName>
</protein>
<sequence length="436" mass="48354">MGITGRRSTVSQRKGRRCLIPHLLDSGISFGLLDPVSNIITNTVSSCKPLHELNAAGQGKEDLDKSSRIGRKRKAATTEEQQDVEVAEAEEGEARRMREEAMSVITTDASNISCLPPRLNQGGATTQKRRTVAQRSLEGLVTFLICYFRNLPVTEALQYLLTAKADLLAAVHLIECTRPIGGRLCPISSPTMEIALSRHHRGLLKAGLCFGPADNPVSNIILNTIWYDTAFPPNEELKVDMISTNSLVRIGCRSLSGLLAFLHSLFPALTEHEAMVCLFCCNVNLQEVIFRAMQEHGTSNSYEDAYRSAAEAAWHPHPKAQAEFIMSTSPTLLPILESSQALVRAVTSKELEHISSYFLKRKVKAALQRYEIEKGTQYELHVICGTNFEIPENGRHGYFNNYNGFPYIHVNFLAIPKGSQPDNAAPKLFFSGVQQW</sequence>
<organism evidence="4 5">
    <name type="scientific">Eleusine coracana subsp. coracana</name>
    <dbReference type="NCBI Taxonomy" id="191504"/>
    <lineage>
        <taxon>Eukaryota</taxon>
        <taxon>Viridiplantae</taxon>
        <taxon>Streptophyta</taxon>
        <taxon>Embryophyta</taxon>
        <taxon>Tracheophyta</taxon>
        <taxon>Spermatophyta</taxon>
        <taxon>Magnoliopsida</taxon>
        <taxon>Liliopsida</taxon>
        <taxon>Poales</taxon>
        <taxon>Poaceae</taxon>
        <taxon>PACMAD clade</taxon>
        <taxon>Chloridoideae</taxon>
        <taxon>Cynodonteae</taxon>
        <taxon>Eleusininae</taxon>
        <taxon>Eleusine</taxon>
    </lineage>
</organism>
<name>A0AAV5CEE0_ELECO</name>
<feature type="compositionally biased region" description="Acidic residues" evidence="1">
    <location>
        <begin position="80"/>
        <end position="91"/>
    </location>
</feature>
<dbReference type="Pfam" id="PF12274">
    <property type="entry name" value="DUF3615"/>
    <property type="match status" value="1"/>
</dbReference>
<dbReference type="InterPro" id="IPR022059">
    <property type="entry name" value="DUF3615"/>
</dbReference>
<feature type="region of interest" description="Disordered" evidence="1">
    <location>
        <begin position="57"/>
        <end position="95"/>
    </location>
</feature>
<reference evidence="4" key="2">
    <citation type="submission" date="2021-12" db="EMBL/GenBank/DDBJ databases">
        <title>Resequencing data analysis of finger millet.</title>
        <authorList>
            <person name="Hatakeyama M."/>
            <person name="Aluri S."/>
            <person name="Balachadran M.T."/>
            <person name="Sivarajan S.R."/>
            <person name="Poveda L."/>
            <person name="Shimizu-Inatsugi R."/>
            <person name="Schlapbach R."/>
            <person name="Sreeman S.M."/>
            <person name="Shimizu K.K."/>
        </authorList>
    </citation>
    <scope>NUCLEOTIDE SEQUENCE</scope>
</reference>
<keyword evidence="5" id="KW-1185">Reference proteome</keyword>
<dbReference type="PANTHER" id="PTHR33120">
    <property type="entry name" value="EXPRESSED PROTEIN-RELATED"/>
    <property type="match status" value="1"/>
</dbReference>
<evidence type="ECO:0000313" key="4">
    <source>
        <dbReference type="EMBL" id="GJM96460.1"/>
    </source>
</evidence>
<proteinExistence type="predicted"/>
<feature type="domain" description="PIR2-like helical" evidence="3">
    <location>
        <begin position="193"/>
        <end position="287"/>
    </location>
</feature>